<proteinExistence type="predicted"/>
<dbReference type="AlphaFoldDB" id="A0A415GNU4"/>
<dbReference type="EMBL" id="QRNO01000016">
    <property type="protein sequence ID" value="RHK51438.1"/>
    <property type="molecule type" value="Genomic_DNA"/>
</dbReference>
<dbReference type="Proteomes" id="UP000286598">
    <property type="component" value="Unassembled WGS sequence"/>
</dbReference>
<sequence length="332" mass="36938">MKDTYKKAMCIAACVLGVSLVSWTTWRLLPSSADEMRRCAVVVSATSWYEVTVDGKPLLYFAESDADSAVYNVTTDRKKALHRSFSTGVWTNDWLLMPSCKGRLVTISHAPSDVLRGSADSTIIRLCREAVTARLRDINKQKSELNYYMRVHNVQDYGYQEVAALDTRVNRAYAEAERVLQLIDSITDGNHGVFVKTHHEYTAIYRSAEGKLVRTPLRLVGSVDGMTLLQTADSKTPEGAAAVSLLPWNMDDDCEARAVGFPTIGEEGMECDTVSARILPTQVEQGRKHSLPRMLGSDGTPVFSTKGRFIGMVCGDTIATRRAIRRILNFEW</sequence>
<reference evidence="1 2" key="1">
    <citation type="submission" date="2018-08" db="EMBL/GenBank/DDBJ databases">
        <title>A genome reference for cultivated species of the human gut microbiota.</title>
        <authorList>
            <person name="Zou Y."/>
            <person name="Xue W."/>
            <person name="Luo G."/>
        </authorList>
    </citation>
    <scope>NUCLEOTIDE SEQUENCE [LARGE SCALE GENOMIC DNA]</scope>
    <source>
        <strain evidence="1 2">AF42-9</strain>
    </source>
</reference>
<organism evidence="1 2">
    <name type="scientific">Leyella stercorea</name>
    <dbReference type="NCBI Taxonomy" id="363265"/>
    <lineage>
        <taxon>Bacteria</taxon>
        <taxon>Pseudomonadati</taxon>
        <taxon>Bacteroidota</taxon>
        <taxon>Bacteroidia</taxon>
        <taxon>Bacteroidales</taxon>
        <taxon>Prevotellaceae</taxon>
        <taxon>Leyella</taxon>
    </lineage>
</organism>
<keyword evidence="2" id="KW-1185">Reference proteome</keyword>
<name>A0A415GNU4_9BACT</name>
<evidence type="ECO:0000313" key="2">
    <source>
        <dbReference type="Proteomes" id="UP000286598"/>
    </source>
</evidence>
<accession>A0A415GNU4</accession>
<comment type="caution">
    <text evidence="1">The sequence shown here is derived from an EMBL/GenBank/DDBJ whole genome shotgun (WGS) entry which is preliminary data.</text>
</comment>
<dbReference type="OrthoDB" id="1081621at2"/>
<gene>
    <name evidence="1" type="ORF">DW060_04700</name>
</gene>
<protein>
    <submittedName>
        <fullName evidence="1">Uncharacterized protein</fullName>
    </submittedName>
</protein>
<evidence type="ECO:0000313" key="1">
    <source>
        <dbReference type="EMBL" id="RHK51438.1"/>
    </source>
</evidence>